<dbReference type="AlphaFoldDB" id="A0AAX3W2L4"/>
<dbReference type="Proteomes" id="UP001223261">
    <property type="component" value="Chromosome"/>
</dbReference>
<dbReference type="EMBL" id="CP118848">
    <property type="protein sequence ID" value="WHI59583.1"/>
    <property type="molecule type" value="Genomic_DNA"/>
</dbReference>
<gene>
    <name evidence="1" type="ORF">PYH69_12835</name>
</gene>
<dbReference type="SUPFAM" id="SSF54637">
    <property type="entry name" value="Thioesterase/thiol ester dehydrase-isomerase"/>
    <property type="match status" value="1"/>
</dbReference>
<reference evidence="1" key="1">
    <citation type="journal article" date="2023" name="Antibiotics">
        <title>Prevalence and Molecular Characterization of Methicillin-Resistant Staphylococci (MRS) and Mammaliicocci (MRM) in Dromedary Camels from Algeria: First Detection of SCCmec-mecC Hybrid in Methicillin-Resistant Mammaliicoccus lentus.</title>
        <authorList>
            <person name="Belhout C."/>
            <person name="Boyen F."/>
            <person name="Vereecke N."/>
            <person name="Theuns S."/>
            <person name="Taibi N."/>
            <person name="Stegger M."/>
            <person name="de la Fe-Rodriguez P.Y."/>
            <person name="Bouayad L."/>
            <person name="Elgroud R."/>
            <person name="Butaye P."/>
        </authorList>
    </citation>
    <scope>NUCLEOTIDE SEQUENCE</scope>
    <source>
        <strain evidence="1">7048</strain>
    </source>
</reference>
<sequence length="156" mass="18226">MSNFFNYQTTVQNEWLDHNNHMNDAEYNRVFSQATDAWLAHIGLDVQTIKDIKYTVFTLENHITYQKEVPKNETLNVSVQLIDFDQKRCHVFMNMFNGSNEICSTYEVMLMGIDVESGRPSAFPDNIMEQIKNESVKKQDDSLPRELGRQIGIKRK</sequence>
<dbReference type="RefSeq" id="WP_282861949.1">
    <property type="nucleotide sequence ID" value="NZ_CP118848.1"/>
</dbReference>
<accession>A0AAX3W2L4</accession>
<dbReference type="Pfam" id="PF13279">
    <property type="entry name" value="4HBT_2"/>
    <property type="match status" value="1"/>
</dbReference>
<evidence type="ECO:0000313" key="1">
    <source>
        <dbReference type="EMBL" id="WHI59583.1"/>
    </source>
</evidence>
<dbReference type="GO" id="GO:0047617">
    <property type="term" value="F:fatty acyl-CoA hydrolase activity"/>
    <property type="evidence" value="ECO:0007669"/>
    <property type="project" value="TreeGrafter"/>
</dbReference>
<proteinExistence type="predicted"/>
<protein>
    <submittedName>
        <fullName evidence="1">Thioesterase family protein</fullName>
    </submittedName>
</protein>
<dbReference type="Gene3D" id="3.10.129.10">
    <property type="entry name" value="Hotdog Thioesterase"/>
    <property type="match status" value="1"/>
</dbReference>
<evidence type="ECO:0000313" key="2">
    <source>
        <dbReference type="Proteomes" id="UP001223261"/>
    </source>
</evidence>
<dbReference type="InterPro" id="IPR050563">
    <property type="entry name" value="4-hydroxybenzoyl-CoA_TE"/>
</dbReference>
<dbReference type="CDD" id="cd00586">
    <property type="entry name" value="4HBT"/>
    <property type="match status" value="1"/>
</dbReference>
<dbReference type="PANTHER" id="PTHR31793">
    <property type="entry name" value="4-HYDROXYBENZOYL-COA THIOESTERASE FAMILY MEMBER"/>
    <property type="match status" value="1"/>
</dbReference>
<dbReference type="InterPro" id="IPR029069">
    <property type="entry name" value="HotDog_dom_sf"/>
</dbReference>
<organism evidence="1 2">
    <name type="scientific">Mammaliicoccus lentus</name>
    <name type="common">Staphylococcus lentus</name>
    <dbReference type="NCBI Taxonomy" id="42858"/>
    <lineage>
        <taxon>Bacteria</taxon>
        <taxon>Bacillati</taxon>
        <taxon>Bacillota</taxon>
        <taxon>Bacilli</taxon>
        <taxon>Bacillales</taxon>
        <taxon>Staphylococcaceae</taxon>
        <taxon>Mammaliicoccus</taxon>
    </lineage>
</organism>
<dbReference type="PANTHER" id="PTHR31793:SF2">
    <property type="entry name" value="BLR1345 PROTEIN"/>
    <property type="match status" value="1"/>
</dbReference>
<name>A0AAX3W2L4_MAMLE</name>